<keyword evidence="3" id="KW-0808">Transferase</keyword>
<dbReference type="Gene3D" id="3.40.50.150">
    <property type="entry name" value="Vaccinia Virus protein VP39"/>
    <property type="match status" value="1"/>
</dbReference>
<sequence>MATFAKSTFNATRYAASRPTYPRSLFETIFNYHEKSLALSGCRADWNHALDLGCGTGQATSELLRSAGVQEGDEMVRGFDRVTGLDPSGKMISEAKAFAATLGAGASALKFVQSPAENLSKFRDGSVDMVIAAQAAHWFDWARLWPELSRVLRHGGTVAFWVYSEFRLPEHPQLTPLITEYAQGSDRNTSLGPHWEPGRKILANHLLDIPEPESGWDDFTRVFFSGEYYPDLPHPHLAPIMRKRMTWGGAGLHGYLRTFSALHRFHEQFPEDLRRGDGDIATRFLRTLMQNAGVPAGEAGEAQEVEVEWSLALVVARKELDARDPWLVREEVLQSRIEKLQADYRAEFADAPVPSTVEEMGERMDRWIAVQETVKSLVDEDLAGVPEEVDPAEEEGRERYVMNLEDMHDTVTWHVSFRRAFDTALQLAYKADREAGGDIAGGVTLWLDLMAERVKEVAPVVEADEEGVVEGALGLTRAQIESLTEEQMEAFDEALALGNIVHVIQELASAVGHEPISDLVKEMYISASSEVAREVGIDRP</sequence>
<dbReference type="SUPFAM" id="SSF53335">
    <property type="entry name" value="S-adenosyl-L-methionine-dependent methyltransferases"/>
    <property type="match status" value="1"/>
</dbReference>
<evidence type="ECO:0000256" key="2">
    <source>
        <dbReference type="ARBA" id="ARBA00022603"/>
    </source>
</evidence>
<dbReference type="InterPro" id="IPR013216">
    <property type="entry name" value="Methyltransf_11"/>
</dbReference>
<keyword evidence="6" id="KW-1185">Reference proteome</keyword>
<keyword evidence="2" id="KW-0489">Methyltransferase</keyword>
<name>A0AAD6U596_9AGAR</name>
<dbReference type="CDD" id="cd02440">
    <property type="entry name" value="AdoMet_MTases"/>
    <property type="match status" value="1"/>
</dbReference>
<dbReference type="PANTHER" id="PTHR44942:SF4">
    <property type="entry name" value="METHYLTRANSFERASE TYPE 11 DOMAIN-CONTAINING PROTEIN"/>
    <property type="match status" value="1"/>
</dbReference>
<dbReference type="Proteomes" id="UP001222325">
    <property type="component" value="Unassembled WGS sequence"/>
</dbReference>
<dbReference type="GO" id="GO:0008757">
    <property type="term" value="F:S-adenosylmethionine-dependent methyltransferase activity"/>
    <property type="evidence" value="ECO:0007669"/>
    <property type="project" value="InterPro"/>
</dbReference>
<dbReference type="InterPro" id="IPR029063">
    <property type="entry name" value="SAM-dependent_MTases_sf"/>
</dbReference>
<feature type="domain" description="Methyltransferase type 11" evidence="4">
    <location>
        <begin position="50"/>
        <end position="160"/>
    </location>
</feature>
<evidence type="ECO:0000313" key="6">
    <source>
        <dbReference type="Proteomes" id="UP001222325"/>
    </source>
</evidence>
<protein>
    <recommendedName>
        <fullName evidence="4">Methyltransferase type 11 domain-containing protein</fullName>
    </recommendedName>
</protein>
<dbReference type="EMBL" id="JARJCN010000020">
    <property type="protein sequence ID" value="KAJ7091396.1"/>
    <property type="molecule type" value="Genomic_DNA"/>
</dbReference>
<dbReference type="InterPro" id="IPR051052">
    <property type="entry name" value="Diverse_substrate_MTase"/>
</dbReference>
<accession>A0AAD6U596</accession>
<dbReference type="Pfam" id="PF08241">
    <property type="entry name" value="Methyltransf_11"/>
    <property type="match status" value="1"/>
</dbReference>
<organism evidence="5 6">
    <name type="scientific">Mycena belliarum</name>
    <dbReference type="NCBI Taxonomy" id="1033014"/>
    <lineage>
        <taxon>Eukaryota</taxon>
        <taxon>Fungi</taxon>
        <taxon>Dikarya</taxon>
        <taxon>Basidiomycota</taxon>
        <taxon>Agaricomycotina</taxon>
        <taxon>Agaricomycetes</taxon>
        <taxon>Agaricomycetidae</taxon>
        <taxon>Agaricales</taxon>
        <taxon>Marasmiineae</taxon>
        <taxon>Mycenaceae</taxon>
        <taxon>Mycena</taxon>
    </lineage>
</organism>
<evidence type="ECO:0000256" key="1">
    <source>
        <dbReference type="ARBA" id="ARBA00008361"/>
    </source>
</evidence>
<dbReference type="GO" id="GO:0032259">
    <property type="term" value="P:methylation"/>
    <property type="evidence" value="ECO:0007669"/>
    <property type="project" value="UniProtKB-KW"/>
</dbReference>
<comment type="caution">
    <text evidence="5">The sequence shown here is derived from an EMBL/GenBank/DDBJ whole genome shotgun (WGS) entry which is preliminary data.</text>
</comment>
<dbReference type="PANTHER" id="PTHR44942">
    <property type="entry name" value="METHYLTRANSF_11 DOMAIN-CONTAINING PROTEIN"/>
    <property type="match status" value="1"/>
</dbReference>
<gene>
    <name evidence="5" type="ORF">B0H15DRAFT_948348</name>
</gene>
<evidence type="ECO:0000256" key="3">
    <source>
        <dbReference type="ARBA" id="ARBA00022679"/>
    </source>
</evidence>
<evidence type="ECO:0000259" key="4">
    <source>
        <dbReference type="Pfam" id="PF08241"/>
    </source>
</evidence>
<evidence type="ECO:0000313" key="5">
    <source>
        <dbReference type="EMBL" id="KAJ7091396.1"/>
    </source>
</evidence>
<dbReference type="AlphaFoldDB" id="A0AAD6U596"/>
<comment type="similarity">
    <text evidence="1">Belongs to the methyltransferase superfamily.</text>
</comment>
<proteinExistence type="inferred from homology"/>
<reference evidence="5" key="1">
    <citation type="submission" date="2023-03" db="EMBL/GenBank/DDBJ databases">
        <title>Massive genome expansion in bonnet fungi (Mycena s.s.) driven by repeated elements and novel gene families across ecological guilds.</title>
        <authorList>
            <consortium name="Lawrence Berkeley National Laboratory"/>
            <person name="Harder C.B."/>
            <person name="Miyauchi S."/>
            <person name="Viragh M."/>
            <person name="Kuo A."/>
            <person name="Thoen E."/>
            <person name="Andreopoulos B."/>
            <person name="Lu D."/>
            <person name="Skrede I."/>
            <person name="Drula E."/>
            <person name="Henrissat B."/>
            <person name="Morin E."/>
            <person name="Kohler A."/>
            <person name="Barry K."/>
            <person name="LaButti K."/>
            <person name="Morin E."/>
            <person name="Salamov A."/>
            <person name="Lipzen A."/>
            <person name="Mereny Z."/>
            <person name="Hegedus B."/>
            <person name="Baldrian P."/>
            <person name="Stursova M."/>
            <person name="Weitz H."/>
            <person name="Taylor A."/>
            <person name="Grigoriev I.V."/>
            <person name="Nagy L.G."/>
            <person name="Martin F."/>
            <person name="Kauserud H."/>
        </authorList>
    </citation>
    <scope>NUCLEOTIDE SEQUENCE</scope>
    <source>
        <strain evidence="5">CBHHK173m</strain>
    </source>
</reference>